<dbReference type="GeneID" id="85358552"/>
<keyword evidence="2" id="KW-1185">Reference proteome</keyword>
<dbReference type="EMBL" id="JAUEPS010000229">
    <property type="protein sequence ID" value="KAK0433395.1"/>
    <property type="molecule type" value="Genomic_DNA"/>
</dbReference>
<evidence type="ECO:0000313" key="1">
    <source>
        <dbReference type="EMBL" id="KAK0433395.1"/>
    </source>
</evidence>
<proteinExistence type="predicted"/>
<dbReference type="Proteomes" id="UP001175211">
    <property type="component" value="Unassembled WGS sequence"/>
</dbReference>
<organism evidence="1 2">
    <name type="scientific">Armillaria tabescens</name>
    <name type="common">Ringless honey mushroom</name>
    <name type="synonym">Agaricus tabescens</name>
    <dbReference type="NCBI Taxonomy" id="1929756"/>
    <lineage>
        <taxon>Eukaryota</taxon>
        <taxon>Fungi</taxon>
        <taxon>Dikarya</taxon>
        <taxon>Basidiomycota</taxon>
        <taxon>Agaricomycotina</taxon>
        <taxon>Agaricomycetes</taxon>
        <taxon>Agaricomycetidae</taxon>
        <taxon>Agaricales</taxon>
        <taxon>Marasmiineae</taxon>
        <taxon>Physalacriaceae</taxon>
        <taxon>Desarmillaria</taxon>
    </lineage>
</organism>
<comment type="caution">
    <text evidence="1">The sequence shown here is derived from an EMBL/GenBank/DDBJ whole genome shotgun (WGS) entry which is preliminary data.</text>
</comment>
<sequence>MRLLGSRVMAKLASELGLSTSWVLLPLLARLIPPFSPPARPPSLPFCVTSSTQSVRRIKSKRVHSAVEMASGCSIYEVSPAATYGHRKLVLSSQGPHNRTLANGLYSNTRWGDMLLSRVDV</sequence>
<dbReference type="AlphaFoldDB" id="A0AA39J0R8"/>
<accession>A0AA39J0R8</accession>
<dbReference type="RefSeq" id="XP_060321526.1">
    <property type="nucleotide sequence ID" value="XM_060475004.1"/>
</dbReference>
<protein>
    <submittedName>
        <fullName evidence="1">Uncharacterized protein</fullName>
    </submittedName>
</protein>
<name>A0AA39J0R8_ARMTA</name>
<reference evidence="1" key="1">
    <citation type="submission" date="2023-06" db="EMBL/GenBank/DDBJ databases">
        <authorList>
            <consortium name="Lawrence Berkeley National Laboratory"/>
            <person name="Ahrendt S."/>
            <person name="Sahu N."/>
            <person name="Indic B."/>
            <person name="Wong-Bajracharya J."/>
            <person name="Merenyi Z."/>
            <person name="Ke H.-M."/>
            <person name="Monk M."/>
            <person name="Kocsube S."/>
            <person name="Drula E."/>
            <person name="Lipzen A."/>
            <person name="Balint B."/>
            <person name="Henrissat B."/>
            <person name="Andreopoulos B."/>
            <person name="Martin F.M."/>
            <person name="Harder C.B."/>
            <person name="Rigling D."/>
            <person name="Ford K.L."/>
            <person name="Foster G.D."/>
            <person name="Pangilinan J."/>
            <person name="Papanicolaou A."/>
            <person name="Barry K."/>
            <person name="LaButti K."/>
            <person name="Viragh M."/>
            <person name="Koriabine M."/>
            <person name="Yan M."/>
            <person name="Riley R."/>
            <person name="Champramary S."/>
            <person name="Plett K.L."/>
            <person name="Tsai I.J."/>
            <person name="Slot J."/>
            <person name="Sipos G."/>
            <person name="Plett J."/>
            <person name="Nagy L.G."/>
            <person name="Grigoriev I.V."/>
        </authorList>
    </citation>
    <scope>NUCLEOTIDE SEQUENCE</scope>
    <source>
        <strain evidence="1">CCBAS 213</strain>
    </source>
</reference>
<gene>
    <name evidence="1" type="ORF">EV420DRAFT_1600383</name>
</gene>
<evidence type="ECO:0000313" key="2">
    <source>
        <dbReference type="Proteomes" id="UP001175211"/>
    </source>
</evidence>